<dbReference type="PANTHER" id="PTHR23354:SF130">
    <property type="entry name" value="RESTRICTION OF TELOMERE CAPPING PROTEIN 5"/>
    <property type="match status" value="1"/>
</dbReference>
<evidence type="ECO:0000256" key="3">
    <source>
        <dbReference type="ARBA" id="ARBA00006731"/>
    </source>
</evidence>
<name>A0A165JH72_XYLHT</name>
<feature type="compositionally biased region" description="Basic and acidic residues" evidence="6">
    <location>
        <begin position="144"/>
        <end position="170"/>
    </location>
</feature>
<dbReference type="GO" id="GO:0005634">
    <property type="term" value="C:nucleus"/>
    <property type="evidence" value="ECO:0007669"/>
    <property type="project" value="TreeGrafter"/>
</dbReference>
<evidence type="ECO:0000313" key="8">
    <source>
        <dbReference type="EMBL" id="KZF26235.1"/>
    </source>
</evidence>
<dbReference type="STRING" id="1328760.A0A165JH72"/>
<dbReference type="GO" id="GO:0005737">
    <property type="term" value="C:cytoplasm"/>
    <property type="evidence" value="ECO:0007669"/>
    <property type="project" value="UniProtKB-SubCell"/>
</dbReference>
<keyword evidence="9" id="KW-1185">Reference proteome</keyword>
<dbReference type="GeneID" id="28896642"/>
<evidence type="ECO:0000256" key="1">
    <source>
        <dbReference type="ARBA" id="ARBA00002738"/>
    </source>
</evidence>
<feature type="region of interest" description="Disordered" evidence="6">
    <location>
        <begin position="414"/>
        <end position="436"/>
    </location>
</feature>
<evidence type="ECO:0000256" key="5">
    <source>
        <dbReference type="ARBA" id="ARBA00022490"/>
    </source>
</evidence>
<protein>
    <recommendedName>
        <fullName evidence="4">Restriction of telomere capping protein 5</fullName>
    </recommendedName>
</protein>
<evidence type="ECO:0000256" key="4">
    <source>
        <dbReference type="ARBA" id="ARBA00015163"/>
    </source>
</evidence>
<dbReference type="FunCoup" id="A0A165JH72">
    <property type="interactions" value="10"/>
</dbReference>
<dbReference type="PROSITE" id="PS51886">
    <property type="entry name" value="TLDC"/>
    <property type="match status" value="1"/>
</dbReference>
<dbReference type="InterPro" id="IPR006571">
    <property type="entry name" value="TLDc_dom"/>
</dbReference>
<reference evidence="8 9" key="1">
    <citation type="journal article" date="2016" name="Fungal Biol.">
        <title>The genome of Xylona heveae provides a window into fungal endophytism.</title>
        <authorList>
            <person name="Gazis R."/>
            <person name="Kuo A."/>
            <person name="Riley R."/>
            <person name="LaButti K."/>
            <person name="Lipzen A."/>
            <person name="Lin J."/>
            <person name="Amirebrahimi M."/>
            <person name="Hesse C.N."/>
            <person name="Spatafora J.W."/>
            <person name="Henrissat B."/>
            <person name="Hainaut M."/>
            <person name="Grigoriev I.V."/>
            <person name="Hibbett D.S."/>
        </authorList>
    </citation>
    <scope>NUCLEOTIDE SEQUENCE [LARGE SCALE GENOMIC DNA]</scope>
    <source>
        <strain evidence="8 9">TC161</strain>
    </source>
</reference>
<sequence length="625" mass="69191">MGQGQSAGHASHAASQEQLSHEIAVRFANHCFTQFEIYNFKDVFKSLADTESGVHYWKEDTLCRFLEIPDALNAGPIVHQMASYLAAFPFASMAPGILTLEGLVKVLCIMTEKHGKVLKRGKSDRNKLLYRSLAVYDRTLGEGSEKKLEAGQETEAERGAGGSNEERASESAKGNSSSQGFSIDQPVDEDEEEDDDQLTLAALETMDAVAVYETKEHVQKTYIPADNFRRLITLLLVTAPLGPQDSLSTHFSTLSDEQLESLQRTANNILWAFEVEKSPGVLYRNFKTVIPESLPFLFEGLNPLFEHLLFSKNINLRKSKTSEGEKPAEELKVTKHLEELGMNSVLPVPGEILDISILSQLSFFLGGSNVFRKLRPLYFGGDAGFSLGSFSTKVINWRAPTVLLVSGTRIEEPPKGRQRNFADSLPPKRFPNSKSAHDDSNRVVYGAYLNVPWKETTKECFGDDKTLLFQLEPVHEVFKASTLNHDYASFTRAAQLRHGINFGIPVQKAKGPGGSQVHATLGPLSLMLDDALEFAVFTHHTAGGGSFHCSQTRKYDWQDRFEIEALEVWGCGGDEEADRQRAAWAFEEREAALRRGLNLGKDVEADRALLEMAGLVGQNRSGGSV</sequence>
<evidence type="ECO:0000259" key="7">
    <source>
        <dbReference type="PROSITE" id="PS51886"/>
    </source>
</evidence>
<feature type="region of interest" description="Disordered" evidence="6">
    <location>
        <begin position="144"/>
        <end position="196"/>
    </location>
</feature>
<dbReference type="PANTHER" id="PTHR23354">
    <property type="entry name" value="NUCLEOLAR PROTEIN 7/ESTROGEN RECEPTOR COACTIVATOR-RELATED"/>
    <property type="match status" value="1"/>
</dbReference>
<dbReference type="OMA" id="KWEFEAR"/>
<organism evidence="8 9">
    <name type="scientific">Xylona heveae (strain CBS 132557 / TC161)</name>
    <dbReference type="NCBI Taxonomy" id="1328760"/>
    <lineage>
        <taxon>Eukaryota</taxon>
        <taxon>Fungi</taxon>
        <taxon>Dikarya</taxon>
        <taxon>Ascomycota</taxon>
        <taxon>Pezizomycotina</taxon>
        <taxon>Xylonomycetes</taxon>
        <taxon>Xylonales</taxon>
        <taxon>Xylonaceae</taxon>
        <taxon>Xylona</taxon>
    </lineage>
</organism>
<dbReference type="SMART" id="SM00584">
    <property type="entry name" value="TLDc"/>
    <property type="match status" value="1"/>
</dbReference>
<keyword evidence="5" id="KW-0963">Cytoplasm</keyword>
<comment type="subcellular location">
    <subcellularLocation>
        <location evidence="2">Cytoplasm</location>
    </subcellularLocation>
</comment>
<feature type="compositionally biased region" description="Acidic residues" evidence="6">
    <location>
        <begin position="186"/>
        <end position="196"/>
    </location>
</feature>
<comment type="function">
    <text evidence="1">May be involved in a process influencing telomere capping.</text>
</comment>
<evidence type="ECO:0000256" key="2">
    <source>
        <dbReference type="ARBA" id="ARBA00004496"/>
    </source>
</evidence>
<dbReference type="OrthoDB" id="289228at2759"/>
<feature type="compositionally biased region" description="Polar residues" evidence="6">
    <location>
        <begin position="172"/>
        <end position="182"/>
    </location>
</feature>
<dbReference type="InParanoid" id="A0A165JH72"/>
<dbReference type="AlphaFoldDB" id="A0A165JH72"/>
<feature type="domain" description="TLDc" evidence="7">
    <location>
        <begin position="351"/>
        <end position="572"/>
    </location>
</feature>
<dbReference type="EMBL" id="KV407454">
    <property type="protein sequence ID" value="KZF26235.1"/>
    <property type="molecule type" value="Genomic_DNA"/>
</dbReference>
<accession>A0A165JH72</accession>
<proteinExistence type="inferred from homology"/>
<comment type="similarity">
    <text evidence="3">Belongs to the RTC5 family.</text>
</comment>
<dbReference type="Proteomes" id="UP000076632">
    <property type="component" value="Unassembled WGS sequence"/>
</dbReference>
<gene>
    <name evidence="8" type="ORF">L228DRAFT_242672</name>
</gene>
<evidence type="ECO:0000313" key="9">
    <source>
        <dbReference type="Proteomes" id="UP000076632"/>
    </source>
</evidence>
<dbReference type="RefSeq" id="XP_018191790.1">
    <property type="nucleotide sequence ID" value="XM_018331505.1"/>
</dbReference>
<dbReference type="GO" id="GO:0006979">
    <property type="term" value="P:response to oxidative stress"/>
    <property type="evidence" value="ECO:0007669"/>
    <property type="project" value="TreeGrafter"/>
</dbReference>
<dbReference type="Pfam" id="PF07534">
    <property type="entry name" value="TLD"/>
    <property type="match status" value="1"/>
</dbReference>
<evidence type="ECO:0000256" key="6">
    <source>
        <dbReference type="SAM" id="MobiDB-lite"/>
    </source>
</evidence>